<dbReference type="PIRSF" id="PIRSF036762">
    <property type="entry name" value="GAA1"/>
    <property type="match status" value="1"/>
</dbReference>
<proteinExistence type="predicted"/>
<feature type="transmembrane region" description="Helical" evidence="2">
    <location>
        <begin position="20"/>
        <end position="41"/>
    </location>
</feature>
<dbReference type="PANTHER" id="PTHR13304">
    <property type="entry name" value="GLYCOSYLPHOSPHATIDYLINOSITOL ANCHOR ATTACHMENT 1 PROTEIN"/>
    <property type="match status" value="1"/>
</dbReference>
<dbReference type="GO" id="GO:0016255">
    <property type="term" value="P:attachment of GPI anchor to protein"/>
    <property type="evidence" value="ECO:0007669"/>
    <property type="project" value="TreeGrafter"/>
</dbReference>
<dbReference type="GO" id="GO:0042765">
    <property type="term" value="C:GPI-anchor transamidase complex"/>
    <property type="evidence" value="ECO:0007669"/>
    <property type="project" value="InterPro"/>
</dbReference>
<keyword evidence="2" id="KW-0812">Transmembrane</keyword>
<protein>
    <submittedName>
        <fullName evidence="3">GPI transamidase component GAA1</fullName>
    </submittedName>
</protein>
<dbReference type="Pfam" id="PF04114">
    <property type="entry name" value="Gaa1"/>
    <property type="match status" value="1"/>
</dbReference>
<dbReference type="SUPFAM" id="SSF53187">
    <property type="entry name" value="Zn-dependent exopeptidases"/>
    <property type="match status" value="1"/>
</dbReference>
<dbReference type="InterPro" id="IPR007246">
    <property type="entry name" value="Gaa1"/>
</dbReference>
<evidence type="ECO:0000313" key="4">
    <source>
        <dbReference type="Proteomes" id="UP000076874"/>
    </source>
</evidence>
<feature type="compositionally biased region" description="Pro residues" evidence="1">
    <location>
        <begin position="418"/>
        <end position="427"/>
    </location>
</feature>
<feature type="transmembrane region" description="Helical" evidence="2">
    <location>
        <begin position="453"/>
        <end position="474"/>
    </location>
</feature>
<evidence type="ECO:0000256" key="1">
    <source>
        <dbReference type="SAM" id="MobiDB-lite"/>
    </source>
</evidence>
<sequence length="637" mass="69283">MPSLISSLVRLRRDPRMLKLPPYLSVLCILVGVASLLVLPLNAYSRRTYISENALLPGQVHTYFGGSDQHVFRAYHHEVAALLDQPNTAVNTHLGGILASVGLKVGRQNYTYRSAGATVAGENLYAILQAPRGDATEALVLVAPWRSVHGVANVHGVALALALARYFRRWSLWSKDIVFLFPPDSLAGPQAWVDAYHDAHDGRFVSPLPRKSGALQGAVALDYTLADNADNDVNNVNNGGRFTSVHIVYDGVNGQLPNLDLINSVVNVAGGQMGTGVALQEMWQHHDGYADRLRTMLRGMLRQGVGAATGAHSAFMAYHVDAVTLQPYTATTRAPDGTRVPAGWQHDEMAMGRILEGTFRSLNNLLEHLHQSFFFYLLMSRERFVSIGTYLPSAMLVAANFTIMAIALWVKSGQPGPTTAPPPPPPSKTDATKTTDPTPPSPSGSTAAAERDLFLPLAVVTVCQALGVAPLYVFNHSPAWLLMPVFVGFAVTNILLPHIVTWVLTAYYQPSLQQYQLIKSFSLLLLGMFLSSLATLNFSLAYLIGLLASPLTFMAPCPQRPALRWAAIVLLNLVSPPSVLLVGCAVWKLDVAEALRLAAFGWDVWGMYTSVVLWCVWWPAWLVGSVLVLGRPSQVGR</sequence>
<dbReference type="Gene3D" id="3.40.630.10">
    <property type="entry name" value="Zn peptidases"/>
    <property type="match status" value="1"/>
</dbReference>
<keyword evidence="4" id="KW-1185">Reference proteome</keyword>
<feature type="transmembrane region" description="Helical" evidence="2">
    <location>
        <begin position="481"/>
        <end position="504"/>
    </location>
</feature>
<feature type="transmembrane region" description="Helical" evidence="2">
    <location>
        <begin position="608"/>
        <end position="629"/>
    </location>
</feature>
<evidence type="ECO:0000313" key="3">
    <source>
        <dbReference type="EMBL" id="OAA54794.1"/>
    </source>
</evidence>
<feature type="transmembrane region" description="Helical" evidence="2">
    <location>
        <begin position="565"/>
        <end position="588"/>
    </location>
</feature>
<accession>A0A167MV70</accession>
<dbReference type="OrthoDB" id="445301at2759"/>
<dbReference type="STRING" id="1081102.A0A167MV70"/>
<comment type="caution">
    <text evidence="3">The sequence shown here is derived from an EMBL/GenBank/DDBJ whole genome shotgun (WGS) entry which is preliminary data.</text>
</comment>
<dbReference type="PANTHER" id="PTHR13304:SF0">
    <property type="entry name" value="GLYCOSYLPHOSPHATIDYLINOSITOL ANCHOR ATTACHMENT 1 PROTEIN"/>
    <property type="match status" value="1"/>
</dbReference>
<keyword evidence="2" id="KW-0472">Membrane</keyword>
<evidence type="ECO:0000256" key="2">
    <source>
        <dbReference type="SAM" id="Phobius"/>
    </source>
</evidence>
<reference evidence="3 4" key="1">
    <citation type="journal article" date="2016" name="Genome Biol. Evol.">
        <title>Divergent and convergent evolution of fungal pathogenicity.</title>
        <authorList>
            <person name="Shang Y."/>
            <person name="Xiao G."/>
            <person name="Zheng P."/>
            <person name="Cen K."/>
            <person name="Zhan S."/>
            <person name="Wang C."/>
        </authorList>
    </citation>
    <scope>NUCLEOTIDE SEQUENCE [LARGE SCALE GENOMIC DNA]</scope>
    <source>
        <strain evidence="3 4">RCEF 264</strain>
    </source>
</reference>
<keyword evidence="2" id="KW-1133">Transmembrane helix</keyword>
<dbReference type="Proteomes" id="UP000076874">
    <property type="component" value="Unassembled WGS sequence"/>
</dbReference>
<dbReference type="EMBL" id="AZHD01000022">
    <property type="protein sequence ID" value="OAA54794.1"/>
    <property type="molecule type" value="Genomic_DNA"/>
</dbReference>
<feature type="region of interest" description="Disordered" evidence="1">
    <location>
        <begin position="415"/>
        <end position="447"/>
    </location>
</feature>
<feature type="transmembrane region" description="Helical" evidence="2">
    <location>
        <begin position="524"/>
        <end position="553"/>
    </location>
</feature>
<organism evidence="3 4">
    <name type="scientific">Niveomyces insectorum RCEF 264</name>
    <dbReference type="NCBI Taxonomy" id="1081102"/>
    <lineage>
        <taxon>Eukaryota</taxon>
        <taxon>Fungi</taxon>
        <taxon>Dikarya</taxon>
        <taxon>Ascomycota</taxon>
        <taxon>Pezizomycotina</taxon>
        <taxon>Sordariomycetes</taxon>
        <taxon>Hypocreomycetidae</taxon>
        <taxon>Hypocreales</taxon>
        <taxon>Cordycipitaceae</taxon>
        <taxon>Niveomyces</taxon>
    </lineage>
</organism>
<dbReference type="AlphaFoldDB" id="A0A167MV70"/>
<gene>
    <name evidence="3" type="ORF">SPI_08665</name>
</gene>
<feature type="transmembrane region" description="Helical" evidence="2">
    <location>
        <begin position="387"/>
        <end position="410"/>
    </location>
</feature>
<name>A0A167MV70_9HYPO</name>